<comment type="caution">
    <text evidence="1">The sequence shown here is derived from an EMBL/GenBank/DDBJ whole genome shotgun (WGS) entry which is preliminary data.</text>
</comment>
<evidence type="ECO:0000313" key="2">
    <source>
        <dbReference type="Proteomes" id="UP000294835"/>
    </source>
</evidence>
<organism evidence="1 2">
    <name type="scientific">Rhodovulum marinum</name>
    <dbReference type="NCBI Taxonomy" id="320662"/>
    <lineage>
        <taxon>Bacteria</taxon>
        <taxon>Pseudomonadati</taxon>
        <taxon>Pseudomonadota</taxon>
        <taxon>Alphaproteobacteria</taxon>
        <taxon>Rhodobacterales</taxon>
        <taxon>Paracoccaceae</taxon>
        <taxon>Rhodovulum</taxon>
    </lineage>
</organism>
<dbReference type="Proteomes" id="UP000294835">
    <property type="component" value="Unassembled WGS sequence"/>
</dbReference>
<sequence length="157" mass="16984">MPNVRALHTPTPRISAKVRAAVEARVRQGASLAEAAKAAGMSKNGFHKALKRPAVQDYMQEVQRAFVAEVEASRAVYKARALEAALELMQNAKSEAVRARMVEFLAGDGKAPQVAVHVDARQVGGYEYPRPGERVVEIASASNTLAECSKHLPIRLP</sequence>
<evidence type="ECO:0000313" key="1">
    <source>
        <dbReference type="EMBL" id="TCP40858.1"/>
    </source>
</evidence>
<dbReference type="EMBL" id="SLXP01000006">
    <property type="protein sequence ID" value="TCP40858.1"/>
    <property type="molecule type" value="Genomic_DNA"/>
</dbReference>
<reference evidence="1 2" key="1">
    <citation type="submission" date="2019-03" db="EMBL/GenBank/DDBJ databases">
        <title>Genomic Encyclopedia of Type Strains, Phase IV (KMG-IV): sequencing the most valuable type-strain genomes for metagenomic binning, comparative biology and taxonomic classification.</title>
        <authorList>
            <person name="Goeker M."/>
        </authorList>
    </citation>
    <scope>NUCLEOTIDE SEQUENCE [LARGE SCALE GENOMIC DNA]</scope>
    <source>
        <strain evidence="1 2">DSM 18063</strain>
    </source>
</reference>
<accession>A0A4R2Q012</accession>
<dbReference type="AlphaFoldDB" id="A0A4R2Q012"/>
<gene>
    <name evidence="1" type="ORF">EV662_10672</name>
</gene>
<proteinExistence type="predicted"/>
<protein>
    <submittedName>
        <fullName evidence="1">Uncharacterized protein</fullName>
    </submittedName>
</protein>
<name>A0A4R2Q012_9RHOB</name>
<keyword evidence="2" id="KW-1185">Reference proteome</keyword>